<reference evidence="7 8" key="1">
    <citation type="submission" date="2020-08" db="EMBL/GenBank/DDBJ databases">
        <title>Paraeoetvoesia sp. YC-7-48 draft genome sequence.</title>
        <authorList>
            <person name="Yao L."/>
        </authorList>
    </citation>
    <scope>NUCLEOTIDE SEQUENCE [LARGE SCALE GENOMIC DNA]</scope>
    <source>
        <strain evidence="8">YC-7-48</strain>
    </source>
</reference>
<dbReference type="PANTHER" id="PTHR30482">
    <property type="entry name" value="HIGH-AFFINITY BRANCHED-CHAIN AMINO ACID TRANSPORT SYSTEM PERMEASE"/>
    <property type="match status" value="1"/>
</dbReference>
<dbReference type="PANTHER" id="PTHR30482:SF10">
    <property type="entry name" value="HIGH-AFFINITY BRANCHED-CHAIN AMINO ACID TRANSPORT PROTEIN BRAE"/>
    <property type="match status" value="1"/>
</dbReference>
<dbReference type="EMBL" id="JACJUU010000002">
    <property type="protein sequence ID" value="MBC2768891.1"/>
    <property type="molecule type" value="Genomic_DNA"/>
</dbReference>
<dbReference type="GO" id="GO:0005886">
    <property type="term" value="C:plasma membrane"/>
    <property type="evidence" value="ECO:0007669"/>
    <property type="project" value="UniProtKB-SubCell"/>
</dbReference>
<feature type="transmembrane region" description="Helical" evidence="6">
    <location>
        <begin position="208"/>
        <end position="228"/>
    </location>
</feature>
<evidence type="ECO:0000256" key="5">
    <source>
        <dbReference type="ARBA" id="ARBA00023136"/>
    </source>
</evidence>
<dbReference type="RefSeq" id="WP_185778707.1">
    <property type="nucleotide sequence ID" value="NZ_JACJUU010000002.1"/>
</dbReference>
<evidence type="ECO:0000256" key="1">
    <source>
        <dbReference type="ARBA" id="ARBA00004651"/>
    </source>
</evidence>
<dbReference type="InterPro" id="IPR043428">
    <property type="entry name" value="LivM-like"/>
</dbReference>
<dbReference type="GO" id="GO:0015658">
    <property type="term" value="F:branched-chain amino acid transmembrane transporter activity"/>
    <property type="evidence" value="ECO:0007669"/>
    <property type="project" value="InterPro"/>
</dbReference>
<feature type="transmembrane region" description="Helical" evidence="6">
    <location>
        <begin position="259"/>
        <end position="279"/>
    </location>
</feature>
<feature type="transmembrane region" description="Helical" evidence="6">
    <location>
        <begin position="84"/>
        <end position="105"/>
    </location>
</feature>
<comment type="caution">
    <text evidence="7">The sequence shown here is derived from an EMBL/GenBank/DDBJ whole genome shotgun (WGS) entry which is preliminary data.</text>
</comment>
<dbReference type="AlphaFoldDB" id="A0A842HNP3"/>
<feature type="transmembrane region" description="Helical" evidence="6">
    <location>
        <begin position="112"/>
        <end position="132"/>
    </location>
</feature>
<evidence type="ECO:0000313" key="8">
    <source>
        <dbReference type="Proteomes" id="UP000545386"/>
    </source>
</evidence>
<keyword evidence="5 6" id="KW-0472">Membrane</keyword>
<dbReference type="Proteomes" id="UP000545386">
    <property type="component" value="Unassembled WGS sequence"/>
</dbReference>
<keyword evidence="3 6" id="KW-0812">Transmembrane</keyword>
<feature type="transmembrane region" description="Helical" evidence="6">
    <location>
        <begin position="31"/>
        <end position="51"/>
    </location>
</feature>
<organism evidence="7 8">
    <name type="scientific">Pusillimonas minor</name>
    <dbReference type="NCBI Taxonomy" id="2697024"/>
    <lineage>
        <taxon>Bacteria</taxon>
        <taxon>Pseudomonadati</taxon>
        <taxon>Pseudomonadota</taxon>
        <taxon>Betaproteobacteria</taxon>
        <taxon>Burkholderiales</taxon>
        <taxon>Alcaligenaceae</taxon>
        <taxon>Pusillimonas</taxon>
    </lineage>
</organism>
<keyword evidence="4 6" id="KW-1133">Transmembrane helix</keyword>
<keyword evidence="2" id="KW-1003">Cell membrane</keyword>
<dbReference type="InterPro" id="IPR001851">
    <property type="entry name" value="ABC_transp_permease"/>
</dbReference>
<gene>
    <name evidence="7" type="ORF">GTU67_03055</name>
</gene>
<feature type="transmembrane region" description="Helical" evidence="6">
    <location>
        <begin position="234"/>
        <end position="252"/>
    </location>
</feature>
<feature type="transmembrane region" description="Helical" evidence="6">
    <location>
        <begin position="285"/>
        <end position="307"/>
    </location>
</feature>
<feature type="transmembrane region" description="Helical" evidence="6">
    <location>
        <begin position="58"/>
        <end position="78"/>
    </location>
</feature>
<name>A0A842HNP3_9BURK</name>
<keyword evidence="8" id="KW-1185">Reference proteome</keyword>
<evidence type="ECO:0000313" key="7">
    <source>
        <dbReference type="EMBL" id="MBC2768891.1"/>
    </source>
</evidence>
<evidence type="ECO:0000256" key="2">
    <source>
        <dbReference type="ARBA" id="ARBA00022475"/>
    </source>
</evidence>
<protein>
    <submittedName>
        <fullName evidence="7">Branched-chain amino acid ABC transporter permease</fullName>
    </submittedName>
</protein>
<feature type="transmembrane region" description="Helical" evidence="6">
    <location>
        <begin position="156"/>
        <end position="177"/>
    </location>
</feature>
<evidence type="ECO:0000256" key="3">
    <source>
        <dbReference type="ARBA" id="ARBA00022692"/>
    </source>
</evidence>
<proteinExistence type="predicted"/>
<accession>A0A842HNP3</accession>
<comment type="subcellular location">
    <subcellularLocation>
        <location evidence="1">Cell membrane</location>
        <topology evidence="1">Multi-pass membrane protein</topology>
    </subcellularLocation>
</comment>
<dbReference type="CDD" id="cd06581">
    <property type="entry name" value="TM_PBP1_LivM_like"/>
    <property type="match status" value="1"/>
</dbReference>
<evidence type="ECO:0000256" key="4">
    <source>
        <dbReference type="ARBA" id="ARBA00022989"/>
    </source>
</evidence>
<sequence length="315" mass="32758">MKRNNLVFTIAALAVIAAGFLAPSIVTNPFYFFAGYVIVQYVAISTGWNVLGGYAGYINFGAAAFFGLGVYISAFLFNVFEIPLWLGILCAAGAGALLGLGMGYLTLQIQGVYFAIATLGLVIVLETIIHNIPGMGGARGMAVYGPPPPDWSGGPVQYIFLVMLIVAVISVALARWIELSWVGRGLRAVRASEDAAECSGVPTLRLKLLACTVSGAILGAAGAPFPFYTSFVEPVTAFSLLIGLNAIAMPLIGGTRSWLGPVIGAILLASVQQIATVTISSELNILFVGLVLIAFVALAPNGILGLAKRKSGGAR</sequence>
<dbReference type="Pfam" id="PF02653">
    <property type="entry name" value="BPD_transp_2"/>
    <property type="match status" value="1"/>
</dbReference>
<evidence type="ECO:0000256" key="6">
    <source>
        <dbReference type="SAM" id="Phobius"/>
    </source>
</evidence>